<reference evidence="2 3" key="1">
    <citation type="submission" date="2019-01" db="EMBL/GenBank/DDBJ databases">
        <authorList>
            <person name="Chen W.-M."/>
        </authorList>
    </citation>
    <scope>NUCLEOTIDE SEQUENCE [LARGE SCALE GENOMIC DNA]</scope>
    <source>
        <strain evidence="2 3">TER-1</strain>
    </source>
</reference>
<protein>
    <submittedName>
        <fullName evidence="2">Uncharacterized protein</fullName>
    </submittedName>
</protein>
<dbReference type="OrthoDB" id="7995339at2"/>
<comment type="caution">
    <text evidence="2">The sequence shown here is derived from an EMBL/GenBank/DDBJ whole genome shotgun (WGS) entry which is preliminary data.</text>
</comment>
<dbReference type="EMBL" id="SACP01000044">
    <property type="protein sequence ID" value="RVU13252.1"/>
    <property type="molecule type" value="Genomic_DNA"/>
</dbReference>
<keyword evidence="3" id="KW-1185">Reference proteome</keyword>
<accession>A0A3S2VHN0</accession>
<dbReference type="RefSeq" id="WP_127733894.1">
    <property type="nucleotide sequence ID" value="NZ_SACP01000044.1"/>
</dbReference>
<dbReference type="AlphaFoldDB" id="A0A3S2VHN0"/>
<feature type="transmembrane region" description="Helical" evidence="1">
    <location>
        <begin position="54"/>
        <end position="76"/>
    </location>
</feature>
<evidence type="ECO:0000256" key="1">
    <source>
        <dbReference type="SAM" id="Phobius"/>
    </source>
</evidence>
<keyword evidence="1" id="KW-1133">Transmembrane helix</keyword>
<proteinExistence type="predicted"/>
<evidence type="ECO:0000313" key="3">
    <source>
        <dbReference type="Proteomes" id="UP000286997"/>
    </source>
</evidence>
<dbReference type="Proteomes" id="UP000286997">
    <property type="component" value="Unassembled WGS sequence"/>
</dbReference>
<keyword evidence="1" id="KW-0472">Membrane</keyword>
<sequence>MPMFSIGPFHHSAGQPAGFFDSLFPQEPLPSDALPSTPAPAVADKPAMGLGRQALAMVLLVALTLGVNSAAGLWALSDHATRSAPVQVASAHSPS</sequence>
<keyword evidence="1" id="KW-0812">Transmembrane</keyword>
<name>A0A3S2VHN0_9HYPH</name>
<organism evidence="2 3">
    <name type="scientific">Methylobacterium oryzihabitans</name>
    <dbReference type="NCBI Taxonomy" id="2499852"/>
    <lineage>
        <taxon>Bacteria</taxon>
        <taxon>Pseudomonadati</taxon>
        <taxon>Pseudomonadota</taxon>
        <taxon>Alphaproteobacteria</taxon>
        <taxon>Hyphomicrobiales</taxon>
        <taxon>Methylobacteriaceae</taxon>
        <taxon>Methylobacterium</taxon>
    </lineage>
</organism>
<evidence type="ECO:0000313" key="2">
    <source>
        <dbReference type="EMBL" id="RVU13252.1"/>
    </source>
</evidence>
<gene>
    <name evidence="2" type="ORF">EOE48_26545</name>
</gene>